<sequence>MIKYIIQRMALMIPTLIAVSVISFIIIQAPPGDFLTAYAAELTSMGEIISPDQLDALRVRYGLGQPIYVQYFKWMWGMLHGDLGRSLHWNKPVATLIAARLPWSATISLVSFMIVYGIGIPIGVFSATRQYSIGDYFFTFIGFIGLAIPNFLFALIFLWLYFLFTGNVAIGLFSPQFQMVPWSFAKFVDLLKHLWMPGIIIGTAGTCGLIRVMRANLLDELQKPYVMVARAKGLTERKVLYKYPFRIAINPVVSTIGWTLPRLVNGELLVSLVLGIPTLAPIFLDSLLSQDMFLAGSIVFILSTLTVIGTLISDILLAWVDPRIRESV</sequence>
<dbReference type="AlphaFoldDB" id="A0A523RP94"/>
<evidence type="ECO:0000256" key="6">
    <source>
        <dbReference type="ARBA" id="ARBA00023136"/>
    </source>
</evidence>
<proteinExistence type="inferred from homology"/>
<feature type="transmembrane region" description="Helical" evidence="7">
    <location>
        <begin position="137"/>
        <end position="164"/>
    </location>
</feature>
<dbReference type="InterPro" id="IPR045621">
    <property type="entry name" value="BPD_transp_1_N"/>
</dbReference>
<comment type="subcellular location">
    <subcellularLocation>
        <location evidence="1 7">Cell membrane</location>
        <topology evidence="1 7">Multi-pass membrane protein</topology>
    </subcellularLocation>
</comment>
<dbReference type="SUPFAM" id="SSF161098">
    <property type="entry name" value="MetI-like"/>
    <property type="match status" value="1"/>
</dbReference>
<feature type="domain" description="ABC transmembrane type-1" evidence="8">
    <location>
        <begin position="101"/>
        <end position="311"/>
    </location>
</feature>
<accession>A0A523RP94</accession>
<evidence type="ECO:0000259" key="8">
    <source>
        <dbReference type="PROSITE" id="PS50928"/>
    </source>
</evidence>
<name>A0A523RP94_UNCAE</name>
<evidence type="ECO:0000313" key="9">
    <source>
        <dbReference type="EMBL" id="TET07578.1"/>
    </source>
</evidence>
<evidence type="ECO:0000313" key="10">
    <source>
        <dbReference type="Proteomes" id="UP000316360"/>
    </source>
</evidence>
<feature type="transmembrane region" description="Helical" evidence="7">
    <location>
        <begin position="9"/>
        <end position="29"/>
    </location>
</feature>
<dbReference type="EMBL" id="SOKJ01000416">
    <property type="protein sequence ID" value="TET07578.1"/>
    <property type="molecule type" value="Genomic_DNA"/>
</dbReference>
<keyword evidence="2 7" id="KW-0813">Transport</keyword>
<reference evidence="9 10" key="1">
    <citation type="submission" date="2019-03" db="EMBL/GenBank/DDBJ databases">
        <title>Metabolic potential of uncultured bacteria and archaea associated with petroleum seepage in deep-sea sediments.</title>
        <authorList>
            <person name="Dong X."/>
            <person name="Hubert C."/>
        </authorList>
    </citation>
    <scope>NUCLEOTIDE SEQUENCE [LARGE SCALE GENOMIC DNA]</scope>
    <source>
        <strain evidence="9">E44_bin7</strain>
    </source>
</reference>
<keyword evidence="3" id="KW-1003">Cell membrane</keyword>
<feature type="transmembrane region" description="Helical" evidence="7">
    <location>
        <begin position="268"/>
        <end position="288"/>
    </location>
</feature>
<dbReference type="InterPro" id="IPR000515">
    <property type="entry name" value="MetI-like"/>
</dbReference>
<keyword evidence="4 7" id="KW-0812">Transmembrane</keyword>
<keyword evidence="6 7" id="KW-0472">Membrane</keyword>
<dbReference type="Pfam" id="PF19300">
    <property type="entry name" value="BPD_transp_1_N"/>
    <property type="match status" value="1"/>
</dbReference>
<dbReference type="PANTHER" id="PTHR30465">
    <property type="entry name" value="INNER MEMBRANE ABC TRANSPORTER"/>
    <property type="match status" value="1"/>
</dbReference>
<dbReference type="Proteomes" id="UP000316360">
    <property type="component" value="Unassembled WGS sequence"/>
</dbReference>
<dbReference type="Gene3D" id="1.10.3720.10">
    <property type="entry name" value="MetI-like"/>
    <property type="match status" value="1"/>
</dbReference>
<dbReference type="GO" id="GO:0055085">
    <property type="term" value="P:transmembrane transport"/>
    <property type="evidence" value="ECO:0007669"/>
    <property type="project" value="InterPro"/>
</dbReference>
<dbReference type="Pfam" id="PF00528">
    <property type="entry name" value="BPD_transp_1"/>
    <property type="match status" value="1"/>
</dbReference>
<dbReference type="GO" id="GO:0005886">
    <property type="term" value="C:plasma membrane"/>
    <property type="evidence" value="ECO:0007669"/>
    <property type="project" value="UniProtKB-SubCell"/>
</dbReference>
<feature type="transmembrane region" description="Helical" evidence="7">
    <location>
        <begin position="194"/>
        <end position="213"/>
    </location>
</feature>
<evidence type="ECO:0000256" key="1">
    <source>
        <dbReference type="ARBA" id="ARBA00004651"/>
    </source>
</evidence>
<feature type="transmembrane region" description="Helical" evidence="7">
    <location>
        <begin position="103"/>
        <end position="125"/>
    </location>
</feature>
<evidence type="ECO:0000256" key="7">
    <source>
        <dbReference type="RuleBase" id="RU363032"/>
    </source>
</evidence>
<organism evidence="9 10">
    <name type="scientific">Aerophobetes bacterium</name>
    <dbReference type="NCBI Taxonomy" id="2030807"/>
    <lineage>
        <taxon>Bacteria</taxon>
        <taxon>Candidatus Aerophobota</taxon>
    </lineage>
</organism>
<dbReference type="CDD" id="cd06261">
    <property type="entry name" value="TM_PBP2"/>
    <property type="match status" value="1"/>
</dbReference>
<evidence type="ECO:0000256" key="3">
    <source>
        <dbReference type="ARBA" id="ARBA00022475"/>
    </source>
</evidence>
<evidence type="ECO:0000256" key="5">
    <source>
        <dbReference type="ARBA" id="ARBA00022989"/>
    </source>
</evidence>
<feature type="transmembrane region" description="Helical" evidence="7">
    <location>
        <begin position="294"/>
        <end position="320"/>
    </location>
</feature>
<dbReference type="PROSITE" id="PS50928">
    <property type="entry name" value="ABC_TM1"/>
    <property type="match status" value="1"/>
</dbReference>
<evidence type="ECO:0000256" key="2">
    <source>
        <dbReference type="ARBA" id="ARBA00022448"/>
    </source>
</evidence>
<comment type="caution">
    <text evidence="9">The sequence shown here is derived from an EMBL/GenBank/DDBJ whole genome shotgun (WGS) entry which is preliminary data.</text>
</comment>
<dbReference type="InterPro" id="IPR035906">
    <property type="entry name" value="MetI-like_sf"/>
</dbReference>
<gene>
    <name evidence="9" type="ORF">E3J84_07330</name>
</gene>
<evidence type="ECO:0000256" key="4">
    <source>
        <dbReference type="ARBA" id="ARBA00022692"/>
    </source>
</evidence>
<comment type="similarity">
    <text evidence="7">Belongs to the binding-protein-dependent transport system permease family.</text>
</comment>
<dbReference type="PANTHER" id="PTHR30465:SF43">
    <property type="entry name" value="OLIGOPEPTIDE ABC TRANSPORTER, PERMEASE PROTEIN"/>
    <property type="match status" value="1"/>
</dbReference>
<protein>
    <submittedName>
        <fullName evidence="9">ABC transporter permease</fullName>
    </submittedName>
</protein>
<keyword evidence="5 7" id="KW-1133">Transmembrane helix</keyword>